<comment type="similarity">
    <text evidence="1">Belongs to the oxygen-dependent FAD-linked oxidoreductase family.</text>
</comment>
<feature type="chain" id="PRO_5004845134" description="FAD-binding PCMH-type domain-containing protein" evidence="3">
    <location>
        <begin position="19"/>
        <end position="545"/>
    </location>
</feature>
<dbReference type="AlphaFoldDB" id="W4K1E6"/>
<dbReference type="InterPro" id="IPR050432">
    <property type="entry name" value="FAD-linked_Oxidoreductases_BP"/>
</dbReference>
<feature type="signal peptide" evidence="3">
    <location>
        <begin position="1"/>
        <end position="18"/>
    </location>
</feature>
<sequence>MLLLLLVSLSVIVGPSFQLPSSAQWNSLNTTVQGRLLRGIPFARPCYELVSDVEGQADAQECSSIIQGYSSTALRANNFGAYMNTQWETCQVNSSQCLLNSASPSDTGAFMPPRVCHQGSVPDYGIDVRSAEDAITGFNFSRAHGVRLVIKNTGHDFMGRSSAPGALALWVNMDMHNLQSITSEGEFVPAGCTAAKQTQKVPAVTYGAGVSFQALIDFAEANNFTIPTAGDASVAGGGGYVQGGGHSVLSNSLGLAVDRAPPHQLQFEVVTPTGKHVNASECHYSDLFFALRGGGGGTFGAVLSVTTLALPKMSINAVQVDIKSNRDDQRRLIHFMAAHALQFAQAGWGGFTLPLTVVIFANPVLNATRANETIEPLRKFTQELGGNFTFVVEPSYKSFFDNFGANVPVGTQLAVSSRLIPVGNFKTPQAIETLANAIDETLDQVSLPILFASTPFLYGIKGRTSVTPKWRSSLWHVAFTEGWSFNTSVSDAATMYKRLSTAANTLRNITAGSGAYLNEADIYEPDFEDSFWGDNYNELVAIKNK</sequence>
<dbReference type="GO" id="GO:0016491">
    <property type="term" value="F:oxidoreductase activity"/>
    <property type="evidence" value="ECO:0007669"/>
    <property type="project" value="UniProtKB-KW"/>
</dbReference>
<dbReference type="GeneID" id="20673551"/>
<evidence type="ECO:0000256" key="2">
    <source>
        <dbReference type="ARBA" id="ARBA00023002"/>
    </source>
</evidence>
<dbReference type="eggNOG" id="ENOG502QU1B">
    <property type="taxonomic scope" value="Eukaryota"/>
</dbReference>
<evidence type="ECO:0000259" key="4">
    <source>
        <dbReference type="PROSITE" id="PS51387"/>
    </source>
</evidence>
<dbReference type="Gene3D" id="3.30.465.10">
    <property type="match status" value="1"/>
</dbReference>
<dbReference type="PANTHER" id="PTHR13878">
    <property type="entry name" value="GULONOLACTONE OXIDASE"/>
    <property type="match status" value="1"/>
</dbReference>
<dbReference type="Pfam" id="PF08031">
    <property type="entry name" value="BBE"/>
    <property type="match status" value="1"/>
</dbReference>
<dbReference type="GO" id="GO:0071949">
    <property type="term" value="F:FAD binding"/>
    <property type="evidence" value="ECO:0007669"/>
    <property type="project" value="InterPro"/>
</dbReference>
<evidence type="ECO:0000313" key="6">
    <source>
        <dbReference type="Proteomes" id="UP000030671"/>
    </source>
</evidence>
<dbReference type="InterPro" id="IPR016166">
    <property type="entry name" value="FAD-bd_PCMH"/>
</dbReference>
<evidence type="ECO:0000313" key="5">
    <source>
        <dbReference type="EMBL" id="ETW79544.1"/>
    </source>
</evidence>
<dbReference type="SUPFAM" id="SSF56176">
    <property type="entry name" value="FAD-binding/transporter-associated domain-like"/>
    <property type="match status" value="1"/>
</dbReference>
<dbReference type="InParanoid" id="W4K1E6"/>
<dbReference type="InterPro" id="IPR012951">
    <property type="entry name" value="BBE"/>
</dbReference>
<dbReference type="OrthoDB" id="9983560at2759"/>
<feature type="domain" description="FAD-binding PCMH-type" evidence="4">
    <location>
        <begin position="118"/>
        <end position="312"/>
    </location>
</feature>
<protein>
    <recommendedName>
        <fullName evidence="4">FAD-binding PCMH-type domain-containing protein</fullName>
    </recommendedName>
</protein>
<dbReference type="InterPro" id="IPR036318">
    <property type="entry name" value="FAD-bd_PCMH-like_sf"/>
</dbReference>
<dbReference type="PANTHER" id="PTHR13878:SF91">
    <property type="entry name" value="FAD BINDING DOMAIN PROTEIN (AFU_ORTHOLOGUE AFUA_6G12070)-RELATED"/>
    <property type="match status" value="1"/>
</dbReference>
<dbReference type="Proteomes" id="UP000030671">
    <property type="component" value="Unassembled WGS sequence"/>
</dbReference>
<reference evidence="5 6" key="1">
    <citation type="journal article" date="2012" name="New Phytol.">
        <title>Insight into trade-off between wood decay and parasitism from the genome of a fungal forest pathogen.</title>
        <authorList>
            <person name="Olson A."/>
            <person name="Aerts A."/>
            <person name="Asiegbu F."/>
            <person name="Belbahri L."/>
            <person name="Bouzid O."/>
            <person name="Broberg A."/>
            <person name="Canback B."/>
            <person name="Coutinho P.M."/>
            <person name="Cullen D."/>
            <person name="Dalman K."/>
            <person name="Deflorio G."/>
            <person name="van Diepen L.T."/>
            <person name="Dunand C."/>
            <person name="Duplessis S."/>
            <person name="Durling M."/>
            <person name="Gonthier P."/>
            <person name="Grimwood J."/>
            <person name="Fossdal C.G."/>
            <person name="Hansson D."/>
            <person name="Henrissat B."/>
            <person name="Hietala A."/>
            <person name="Himmelstrand K."/>
            <person name="Hoffmeister D."/>
            <person name="Hogberg N."/>
            <person name="James T.Y."/>
            <person name="Karlsson M."/>
            <person name="Kohler A."/>
            <person name="Kues U."/>
            <person name="Lee Y.H."/>
            <person name="Lin Y.C."/>
            <person name="Lind M."/>
            <person name="Lindquist E."/>
            <person name="Lombard V."/>
            <person name="Lucas S."/>
            <person name="Lunden K."/>
            <person name="Morin E."/>
            <person name="Murat C."/>
            <person name="Park J."/>
            <person name="Raffaello T."/>
            <person name="Rouze P."/>
            <person name="Salamov A."/>
            <person name="Schmutz J."/>
            <person name="Solheim H."/>
            <person name="Stahlberg J."/>
            <person name="Velez H."/>
            <person name="de Vries R.P."/>
            <person name="Wiebenga A."/>
            <person name="Woodward S."/>
            <person name="Yakovlev I."/>
            <person name="Garbelotto M."/>
            <person name="Martin F."/>
            <person name="Grigoriev I.V."/>
            <person name="Stenlid J."/>
        </authorList>
    </citation>
    <scope>NUCLEOTIDE SEQUENCE [LARGE SCALE GENOMIC DNA]</scope>
    <source>
        <strain evidence="5 6">TC 32-1</strain>
    </source>
</reference>
<accession>W4K1E6</accession>
<organism evidence="5 6">
    <name type="scientific">Heterobasidion irregulare (strain TC 32-1)</name>
    <dbReference type="NCBI Taxonomy" id="747525"/>
    <lineage>
        <taxon>Eukaryota</taxon>
        <taxon>Fungi</taxon>
        <taxon>Dikarya</taxon>
        <taxon>Basidiomycota</taxon>
        <taxon>Agaricomycotina</taxon>
        <taxon>Agaricomycetes</taxon>
        <taxon>Russulales</taxon>
        <taxon>Bondarzewiaceae</taxon>
        <taxon>Heterobasidion</taxon>
        <taxon>Heterobasidion annosum species complex</taxon>
    </lineage>
</organism>
<dbReference type="HOGENOM" id="CLU_018354_4_0_1"/>
<dbReference type="EMBL" id="KI925460">
    <property type="protein sequence ID" value="ETW79544.1"/>
    <property type="molecule type" value="Genomic_DNA"/>
</dbReference>
<evidence type="ECO:0000256" key="1">
    <source>
        <dbReference type="ARBA" id="ARBA00005466"/>
    </source>
</evidence>
<name>W4K1E6_HETIT</name>
<dbReference type="InterPro" id="IPR016169">
    <property type="entry name" value="FAD-bd_PCMH_sub2"/>
</dbReference>
<dbReference type="InterPro" id="IPR006094">
    <property type="entry name" value="Oxid_FAD_bind_N"/>
</dbReference>
<dbReference type="Pfam" id="PF01565">
    <property type="entry name" value="FAD_binding_4"/>
    <property type="match status" value="1"/>
</dbReference>
<evidence type="ECO:0000256" key="3">
    <source>
        <dbReference type="SAM" id="SignalP"/>
    </source>
</evidence>
<proteinExistence type="inferred from homology"/>
<dbReference type="KEGG" id="hir:HETIRDRAFT_419240"/>
<keyword evidence="6" id="KW-1185">Reference proteome</keyword>
<keyword evidence="3" id="KW-0732">Signal</keyword>
<gene>
    <name evidence="5" type="ORF">HETIRDRAFT_419240</name>
</gene>
<keyword evidence="2" id="KW-0560">Oxidoreductase</keyword>
<dbReference type="STRING" id="747525.W4K1E6"/>
<dbReference type="PROSITE" id="PS51387">
    <property type="entry name" value="FAD_PCMH"/>
    <property type="match status" value="1"/>
</dbReference>
<dbReference type="RefSeq" id="XP_009548125.1">
    <property type="nucleotide sequence ID" value="XM_009549830.1"/>
</dbReference>